<evidence type="ECO:0000313" key="6">
    <source>
        <dbReference type="EMBL" id="GLC89276.1"/>
    </source>
</evidence>
<evidence type="ECO:0000256" key="2">
    <source>
        <dbReference type="ARBA" id="ARBA00023001"/>
    </source>
</evidence>
<dbReference type="PROSITE" id="PS00626">
    <property type="entry name" value="RCC1_2"/>
    <property type="match status" value="1"/>
</dbReference>
<dbReference type="RefSeq" id="WP_264989013.1">
    <property type="nucleotide sequence ID" value="NZ_BRZA01000002.1"/>
</dbReference>
<dbReference type="PANTHER" id="PTHR45982">
    <property type="entry name" value="REGULATOR OF CHROMOSOME CONDENSATION"/>
    <property type="match status" value="1"/>
</dbReference>
<dbReference type="InterPro" id="IPR013783">
    <property type="entry name" value="Ig-like_fold"/>
</dbReference>
<dbReference type="InterPro" id="IPR025883">
    <property type="entry name" value="Cadherin-like_domain"/>
</dbReference>
<dbReference type="SUPFAM" id="SSF81296">
    <property type="entry name" value="E set domains"/>
    <property type="match status" value="1"/>
</dbReference>
<comment type="caution">
    <text evidence="6">The sequence shown here is derived from an EMBL/GenBank/DDBJ whole genome shotgun (WGS) entry which is preliminary data.</text>
</comment>
<protein>
    <recommendedName>
        <fullName evidence="5">SLH domain-containing protein</fullName>
    </recommendedName>
</protein>
<dbReference type="Gene3D" id="2.60.40.10">
    <property type="entry name" value="Immunoglobulins"/>
    <property type="match status" value="1"/>
</dbReference>
<dbReference type="InterPro" id="IPR014756">
    <property type="entry name" value="Ig_E-set"/>
</dbReference>
<dbReference type="NCBIfam" id="NF047446">
    <property type="entry name" value="barrel_OmpL47"/>
    <property type="match status" value="1"/>
</dbReference>
<dbReference type="InterPro" id="IPR003343">
    <property type="entry name" value="Big_2"/>
</dbReference>
<feature type="domain" description="SLH" evidence="5">
    <location>
        <begin position="1518"/>
        <end position="1581"/>
    </location>
</feature>
<dbReference type="InterPro" id="IPR005102">
    <property type="entry name" value="Carbo-bd_X2"/>
</dbReference>
<dbReference type="SUPFAM" id="SSF49373">
    <property type="entry name" value="Invasin/intimin cell-adhesion fragments"/>
    <property type="match status" value="1"/>
</dbReference>
<reference evidence="6" key="1">
    <citation type="submission" date="2022-08" db="EMBL/GenBank/DDBJ databases">
        <title>Draft genome sequence of Lysinibacillus sp. strain KH24.</title>
        <authorList>
            <person name="Kanbe H."/>
            <person name="Itoh H."/>
        </authorList>
    </citation>
    <scope>NUCLEOTIDE SEQUENCE</scope>
    <source>
        <strain evidence="6">KH24</strain>
    </source>
</reference>
<dbReference type="Pfam" id="PF02368">
    <property type="entry name" value="Big_2"/>
    <property type="match status" value="1"/>
</dbReference>
<dbReference type="PANTHER" id="PTHR45982:SF1">
    <property type="entry name" value="REGULATOR OF CHROMOSOME CONDENSATION"/>
    <property type="match status" value="1"/>
</dbReference>
<dbReference type="Gene3D" id="2.130.10.30">
    <property type="entry name" value="Regulator of chromosome condensation 1/beta-lactamase-inhibitor protein II"/>
    <property type="match status" value="2"/>
</dbReference>
<dbReference type="Pfam" id="PF03442">
    <property type="entry name" value="CBM_X2"/>
    <property type="match status" value="1"/>
</dbReference>
<dbReference type="InterPro" id="IPR009091">
    <property type="entry name" value="RCC1/BLIP-II"/>
</dbReference>
<dbReference type="InterPro" id="IPR008964">
    <property type="entry name" value="Invasin/intimin_cell_adhesion"/>
</dbReference>
<dbReference type="InterPro" id="IPR058094">
    <property type="entry name" value="Ig-like_OmpL47-like"/>
</dbReference>
<keyword evidence="7" id="KW-1185">Reference proteome</keyword>
<evidence type="ECO:0000256" key="1">
    <source>
        <dbReference type="ARBA" id="ARBA00022729"/>
    </source>
</evidence>
<feature type="domain" description="SLH" evidence="5">
    <location>
        <begin position="1452"/>
        <end position="1515"/>
    </location>
</feature>
<keyword evidence="4" id="KW-0624">Polysaccharide degradation</keyword>
<keyword evidence="3" id="KW-0119">Carbohydrate metabolism</keyword>
<organism evidence="6 7">
    <name type="scientific">Lysinibacillus piscis</name>
    <dbReference type="NCBI Taxonomy" id="2518931"/>
    <lineage>
        <taxon>Bacteria</taxon>
        <taxon>Bacillati</taxon>
        <taxon>Bacillota</taxon>
        <taxon>Bacilli</taxon>
        <taxon>Bacillales</taxon>
        <taxon>Bacillaceae</taxon>
        <taxon>Lysinibacillus</taxon>
    </lineage>
</organism>
<name>A0ABQ5NLP2_9BACI</name>
<dbReference type="InterPro" id="IPR001119">
    <property type="entry name" value="SLH_dom"/>
</dbReference>
<dbReference type="Proteomes" id="UP001065593">
    <property type="component" value="Unassembled WGS sequence"/>
</dbReference>
<keyword evidence="1" id="KW-0732">Signal</keyword>
<accession>A0ABQ5NLP2</accession>
<dbReference type="Pfam" id="PF13540">
    <property type="entry name" value="RCC1_2"/>
    <property type="match status" value="3"/>
</dbReference>
<dbReference type="InterPro" id="IPR051553">
    <property type="entry name" value="Ran_GTPase-activating"/>
</dbReference>
<dbReference type="SMART" id="SM00635">
    <property type="entry name" value="BID_2"/>
    <property type="match status" value="1"/>
</dbReference>
<dbReference type="Pfam" id="PF00395">
    <property type="entry name" value="SLH"/>
    <property type="match status" value="3"/>
</dbReference>
<gene>
    <name evidence="6" type="ORF">LYSBPC_24030</name>
</gene>
<dbReference type="PROSITE" id="PS50012">
    <property type="entry name" value="RCC1_3"/>
    <property type="match status" value="4"/>
</dbReference>
<dbReference type="PROSITE" id="PS51272">
    <property type="entry name" value="SLH"/>
    <property type="match status" value="3"/>
</dbReference>
<dbReference type="SUPFAM" id="SSF50985">
    <property type="entry name" value="RCC1/BLIP-II"/>
    <property type="match status" value="1"/>
</dbReference>
<evidence type="ECO:0000256" key="3">
    <source>
        <dbReference type="ARBA" id="ARBA00023277"/>
    </source>
</evidence>
<dbReference type="Pfam" id="PF12733">
    <property type="entry name" value="Cadherin-like"/>
    <property type="match status" value="1"/>
</dbReference>
<evidence type="ECO:0000313" key="7">
    <source>
        <dbReference type="Proteomes" id="UP001065593"/>
    </source>
</evidence>
<feature type="domain" description="SLH" evidence="5">
    <location>
        <begin position="1391"/>
        <end position="1450"/>
    </location>
</feature>
<keyword evidence="2" id="KW-0136">Cellulose degradation</keyword>
<evidence type="ECO:0000259" key="5">
    <source>
        <dbReference type="PROSITE" id="PS51272"/>
    </source>
</evidence>
<evidence type="ECO:0000256" key="4">
    <source>
        <dbReference type="ARBA" id="ARBA00023326"/>
    </source>
</evidence>
<dbReference type="Gene3D" id="2.60.40.1080">
    <property type="match status" value="1"/>
</dbReference>
<dbReference type="EMBL" id="BRZA01000002">
    <property type="protein sequence ID" value="GLC89276.1"/>
    <property type="molecule type" value="Genomic_DNA"/>
</dbReference>
<dbReference type="InterPro" id="IPR000408">
    <property type="entry name" value="Reg_chr_condens"/>
</dbReference>
<sequence>MNPYKQIRRFLAVVVSIVMVLSMMPPMITTKATVSAPIKIVQIAAAQNNSIALKSDGTVIVWGKNVTTWAKPPEGLNNVVEIYAKDTIFLARKSNGKVVAWGGSEAGGINVPAELNNVISMASAGNHTLAVSETPMIAGAGAVIGWGLNGNGQSVIPEEAKKGVTKVAAGAYYSMALKFTGTVVDWGSNGAGATSKPANLSNVVAIDAGYQYALALKSDGTVVAWGKEHSGNGILNVPTGLNNVKAISANETHALALKSDGTVIGWGNNLYGKATPPVGLNDVVAIAAGDDHSLALKRDGTVVSWGSQTTVPGDNTLSSLTLEEGNLSPVFSSAGTSYSSDIAPSVSTVHIKAELNDTAYSSLYINDQLQKSGSTVAVPVPATGTTIKIRVEPYMQPAKTYTLTIARDREPPTVTFSPNDSATPVRGINTTIQVTDATSGVDPSTLEYAWTQSAVAPVNGWTHFSLVPSTAISKFAHVGTDGIWYLHIRAKDYAGNLANATSTPFSIDNTPPNINLTMQTADHDVYLNDTWTNKNIVVTTEATDAQSNIKTLQYTLDGGKTWTNYSSPIELTEPEVYTLIMQAVDTLDNVKLESRTVKISRGDLKLTPTMKKLADGSDYKSGEWTNQSVQISATADTGSIAIKSFTRALNGGTANNYISGNTETFFQDGISSFEYKVTDNLDNSVSALFTINIDKTLPTVSFSMNGNETSAQEAFVTAEVTDSGGSGLVESTLKYVWTQSTEKPILGWLPLNNGSVLTKEGVNGDWYLHIQGQDTAGNEMYAVSNRFVLETLSHDSTINPDIGSFDKNVFAQTDVMTMLTLNGNLLTSIRNGVEELVPNIDYEVVGNTIIISKAYLATQPVGTTTLTILFNSGAAQTLTIMVGDTTVVPDEAPSIIGQTTLILTEGYDAISTLAYIIMGTAPVTVSKTSGDDKITWNNATRKLDIAAGLTEGSYPVSLTASNGIFTDATLHFTLVVNAINGFDHDASLSALTVGGSAINSFNPNVSTYYVTLPQGTLPTSATAIVAATANNTKADVTITQATTLPGSATVQVTAEDMVTTKTYTIYFTMATSITGIHIIGGNAITTPNGTLQLGVEVMPINATNKAVNWHIVGGHSYASLNSTGVLTALSNGIVIVRATAQDGSGVYGEWQITISGQYSSPDNNISDGGSYTPDIEKPIVPTEELQSDMSRVIKKDVSGTVKDGVLTAQITEQMVQEATKGAQNLALEFNLISNDSYISLNTIIDAGAIDRLKEAGVKFVKISSTILDITFDTKSIDEMDKQSTDALTVSAKALTKLPVAAKKLINARPVFDITVAYQKNDKTEYITNFGKGNVTVGIAYKATKRDKTGNLYSVYVDKNGKPQLLANSSYNKGKLIFSRNSLSIYGVGHKALATSFTDTTKHWATENIDFVVSRNLMAGISTTNFAPNKTITRADFFMALGKLTDIEVASYKKSSFTDVKNNNPAMPYIEWAVKNKIVQGMDNGEFGLTLAITRQDMAVMMQNYAKAIDYPLPMPVASITFSDSENIAAYAKDAVKAVQQAGMMYGKGSNLFEPQAEITRAEAATILRRFIELVINEDTARGWIQNDAGQWQYIDDNGKVVAD</sequence>
<proteinExistence type="predicted"/>